<gene>
    <name evidence="5" type="ORF">YASMINEVIRUS_771</name>
</gene>
<dbReference type="GO" id="GO:0003677">
    <property type="term" value="F:DNA binding"/>
    <property type="evidence" value="ECO:0007669"/>
    <property type="project" value="InterPro"/>
</dbReference>
<dbReference type="PANTHER" id="PTHR11669:SF1">
    <property type="entry name" value="REPLICATION FACTOR C SUBUNIT 3"/>
    <property type="match status" value="1"/>
</dbReference>
<name>A0A5K0U8D9_9VIRU</name>
<dbReference type="Proteomes" id="UP000594342">
    <property type="component" value="Unassembled WGS sequence"/>
</dbReference>
<reference evidence="5 6" key="1">
    <citation type="submission" date="2018-10" db="EMBL/GenBank/DDBJ databases">
        <authorList>
            <consortium name="IHU Genomes"/>
        </authorList>
    </citation>
    <scope>NUCLEOTIDE SEQUENCE [LARGE SCALE GENOMIC DNA]</scope>
    <source>
        <strain evidence="5 6">A1</strain>
    </source>
</reference>
<evidence type="ECO:0000256" key="2">
    <source>
        <dbReference type="ARBA" id="ARBA00022741"/>
    </source>
</evidence>
<keyword evidence="6" id="KW-1185">Reference proteome</keyword>
<dbReference type="GO" id="GO:0003689">
    <property type="term" value="F:DNA clamp loader activity"/>
    <property type="evidence" value="ECO:0007669"/>
    <property type="project" value="TreeGrafter"/>
</dbReference>
<comment type="caution">
    <text evidence="5">The sequence shown here is derived from an EMBL/GenBank/DDBJ whole genome shotgun (WGS) entry which is preliminary data.</text>
</comment>
<dbReference type="GO" id="GO:0006281">
    <property type="term" value="P:DNA repair"/>
    <property type="evidence" value="ECO:0007669"/>
    <property type="project" value="TreeGrafter"/>
</dbReference>
<dbReference type="Pfam" id="PF08542">
    <property type="entry name" value="Rep_fac_C"/>
    <property type="match status" value="1"/>
</dbReference>
<evidence type="ECO:0000313" key="6">
    <source>
        <dbReference type="Proteomes" id="UP000594342"/>
    </source>
</evidence>
<dbReference type="InterPro" id="IPR050238">
    <property type="entry name" value="DNA_Rep/Repair_Clamp_Loader"/>
</dbReference>
<keyword evidence="3" id="KW-0067">ATP-binding</keyword>
<evidence type="ECO:0000259" key="4">
    <source>
        <dbReference type="Pfam" id="PF08542"/>
    </source>
</evidence>
<dbReference type="Gene3D" id="3.40.50.300">
    <property type="entry name" value="P-loop containing nucleotide triphosphate hydrolases"/>
    <property type="match status" value="1"/>
</dbReference>
<accession>A0A5K0U8D9</accession>
<dbReference type="InterPro" id="IPR027417">
    <property type="entry name" value="P-loop_NTPase"/>
</dbReference>
<dbReference type="GO" id="GO:0006261">
    <property type="term" value="P:DNA-templated DNA replication"/>
    <property type="evidence" value="ECO:0007669"/>
    <property type="project" value="TreeGrafter"/>
</dbReference>
<dbReference type="Gene3D" id="1.20.272.10">
    <property type="match status" value="1"/>
</dbReference>
<dbReference type="SUPFAM" id="SSF52540">
    <property type="entry name" value="P-loop containing nucleoside triphosphate hydrolases"/>
    <property type="match status" value="1"/>
</dbReference>
<protein>
    <submittedName>
        <fullName evidence="5">Replication factor C small subunit</fullName>
    </submittedName>
</protein>
<feature type="domain" description="Replication factor C C-terminal" evidence="4">
    <location>
        <begin position="253"/>
        <end position="330"/>
    </location>
</feature>
<evidence type="ECO:0000256" key="1">
    <source>
        <dbReference type="ARBA" id="ARBA00022705"/>
    </source>
</evidence>
<dbReference type="GO" id="GO:0005524">
    <property type="term" value="F:ATP binding"/>
    <property type="evidence" value="ECO:0007669"/>
    <property type="project" value="UniProtKB-KW"/>
</dbReference>
<evidence type="ECO:0000256" key="3">
    <source>
        <dbReference type="ARBA" id="ARBA00022840"/>
    </source>
</evidence>
<proteinExistence type="predicted"/>
<dbReference type="SUPFAM" id="SSF48019">
    <property type="entry name" value="post-AAA+ oligomerization domain-like"/>
    <property type="match status" value="1"/>
</dbReference>
<keyword evidence="1" id="KW-0235">DNA replication</keyword>
<organism evidence="5 6">
    <name type="scientific">Yasminevirus sp. GU-2018</name>
    <dbReference type="NCBI Taxonomy" id="2420051"/>
    <lineage>
        <taxon>Viruses</taxon>
        <taxon>Varidnaviria</taxon>
        <taxon>Bamfordvirae</taxon>
        <taxon>Nucleocytoviricota</taxon>
        <taxon>Megaviricetes</taxon>
        <taxon>Imitervirales</taxon>
        <taxon>Mimiviridae</taxon>
        <taxon>Klosneuvirinae</taxon>
        <taxon>Yasminevirus</taxon>
        <taxon>Yasminevirus saudimassiliense</taxon>
    </lineage>
</organism>
<dbReference type="InterPro" id="IPR008921">
    <property type="entry name" value="DNA_pol3_clamp-load_cplx_C"/>
</dbReference>
<keyword evidence="2" id="KW-0547">Nucleotide-binding</keyword>
<sequence>MPFLIDEYAPTTYESVFFHKDIYQRLKMMSSDNSIPHVILHGAPGGGKKTMISIFLKMIYGDSIDKLYTTSYNIAGSGNKTKKEIVKNSAHHIIINPTNTNFDRYLVHEIVKRYAGSRTIELTQNPNSKFKTIQISNLDRLSHSAQTSLRRMIEVNASICRFIMWCDNLSNVIDPLKSRCVCVRVPRPRPGELFAYLTYIALKKKVSPDMKTLSDIVDYSECNIKTALWCLQLYILGYDYRTNYNVAIDKMVGMIMDCDIHTIEEIRDTFFNIWITNYEGVKIVRDILRQIISSDELSEQCKANIVIRTSEIEYNILRGRREIIHFDSFVVSVMKLIQDYNKNFKKKAKPKVSTKSKQIVVK</sequence>
<dbReference type="InterPro" id="IPR013748">
    <property type="entry name" value="Rep_factorC_C"/>
</dbReference>
<evidence type="ECO:0000313" key="5">
    <source>
        <dbReference type="EMBL" id="VBB18308.1"/>
    </source>
</evidence>
<dbReference type="EMBL" id="UPSH01000001">
    <property type="protein sequence ID" value="VBB18308.1"/>
    <property type="molecule type" value="Genomic_DNA"/>
</dbReference>
<dbReference type="PANTHER" id="PTHR11669">
    <property type="entry name" value="REPLICATION FACTOR C / DNA POLYMERASE III GAMMA-TAU SUBUNIT"/>
    <property type="match status" value="1"/>
</dbReference>